<name>A0A0D0A3C9_9AGAM</name>
<protein>
    <submittedName>
        <fullName evidence="3">Unplaced genomic scaffold CY34scaffold_997, whole genome shotgun sequence</fullName>
    </submittedName>
</protein>
<dbReference type="HOGENOM" id="CLU_043065_1_0_1"/>
<dbReference type="Proteomes" id="UP000054485">
    <property type="component" value="Unassembled WGS sequence"/>
</dbReference>
<dbReference type="GO" id="GO:0006397">
    <property type="term" value="P:mRNA processing"/>
    <property type="evidence" value="ECO:0007669"/>
    <property type="project" value="UniProtKB-KW"/>
</dbReference>
<dbReference type="AlphaFoldDB" id="A0A0D0A3C9"/>
<gene>
    <name evidence="3" type="ORF">CY34DRAFT_100839</name>
</gene>
<evidence type="ECO:0000313" key="4">
    <source>
        <dbReference type="Proteomes" id="UP000054485"/>
    </source>
</evidence>
<reference evidence="3 4" key="1">
    <citation type="submission" date="2014-04" db="EMBL/GenBank/DDBJ databases">
        <authorList>
            <consortium name="DOE Joint Genome Institute"/>
            <person name="Kuo A."/>
            <person name="Ruytinx J."/>
            <person name="Rineau F."/>
            <person name="Colpaert J."/>
            <person name="Kohler A."/>
            <person name="Nagy L.G."/>
            <person name="Floudas D."/>
            <person name="Copeland A."/>
            <person name="Barry K.W."/>
            <person name="Cichocki N."/>
            <person name="Veneault-Fourrey C."/>
            <person name="LaButti K."/>
            <person name="Lindquist E.A."/>
            <person name="Lipzen A."/>
            <person name="Lundell T."/>
            <person name="Morin E."/>
            <person name="Murat C."/>
            <person name="Sun H."/>
            <person name="Tunlid A."/>
            <person name="Henrissat B."/>
            <person name="Grigoriev I.V."/>
            <person name="Hibbett D.S."/>
            <person name="Martin F."/>
            <person name="Nordberg H.P."/>
            <person name="Cantor M.N."/>
            <person name="Hua S.X."/>
        </authorList>
    </citation>
    <scope>NUCLEOTIDE SEQUENCE [LARGE SCALE GENOMIC DNA]</scope>
    <source>
        <strain evidence="3 4">UH-Slu-Lm8-n1</strain>
    </source>
</reference>
<dbReference type="OrthoDB" id="2688102at2759"/>
<dbReference type="STRING" id="930992.A0A0D0A3C9"/>
<dbReference type="GO" id="GO:0003676">
    <property type="term" value="F:nucleic acid binding"/>
    <property type="evidence" value="ECO:0007669"/>
    <property type="project" value="InterPro"/>
</dbReference>
<dbReference type="GO" id="GO:0008270">
    <property type="term" value="F:zinc ion binding"/>
    <property type="evidence" value="ECO:0007669"/>
    <property type="project" value="InterPro"/>
</dbReference>
<feature type="region of interest" description="Disordered" evidence="2">
    <location>
        <begin position="145"/>
        <end position="186"/>
    </location>
</feature>
<dbReference type="SUPFAM" id="SSF57756">
    <property type="entry name" value="Retrovirus zinc finger-like domains"/>
    <property type="match status" value="1"/>
</dbReference>
<evidence type="ECO:0000256" key="2">
    <source>
        <dbReference type="SAM" id="MobiDB-lite"/>
    </source>
</evidence>
<keyword evidence="1" id="KW-0507">mRNA processing</keyword>
<feature type="non-terminal residue" evidence="3">
    <location>
        <position position="1"/>
    </location>
</feature>
<sequence>NLAKAKIHVPLTVLTPSALRCIHQEPSCIKMTKGLVLDDPKMSVMDAASSGFPPETSLPGDQFNEAFGNFIKLMRQIADPTVVQRFVDHRAFCTDRDDFSENYRAILAFDIEIRRKFFNTSTFLDKPTYLERWKEVKIDTKLDVQTGSSSGTRYQPYPSKKPDSTSAGGGSSSNDGNSKSFRKGKGVPSDQLLCIMCGRLGHRASGCTHTHTSKNVAVISSWQGKLILKSSSAPICISFNIGRCQAPKHSSDILHICSICGDASHGAASKTCI</sequence>
<proteinExistence type="predicted"/>
<evidence type="ECO:0000256" key="1">
    <source>
        <dbReference type="ARBA" id="ARBA00022664"/>
    </source>
</evidence>
<dbReference type="InterPro" id="IPR036875">
    <property type="entry name" value="Znf_CCHC_sf"/>
</dbReference>
<dbReference type="InParanoid" id="A0A0D0A3C9"/>
<organism evidence="3 4">
    <name type="scientific">Suillus luteus UH-Slu-Lm8-n1</name>
    <dbReference type="NCBI Taxonomy" id="930992"/>
    <lineage>
        <taxon>Eukaryota</taxon>
        <taxon>Fungi</taxon>
        <taxon>Dikarya</taxon>
        <taxon>Basidiomycota</taxon>
        <taxon>Agaricomycotina</taxon>
        <taxon>Agaricomycetes</taxon>
        <taxon>Agaricomycetidae</taxon>
        <taxon>Boletales</taxon>
        <taxon>Suillineae</taxon>
        <taxon>Suillaceae</taxon>
        <taxon>Suillus</taxon>
    </lineage>
</organism>
<accession>A0A0D0A3C9</accession>
<evidence type="ECO:0000313" key="3">
    <source>
        <dbReference type="EMBL" id="KIK32744.1"/>
    </source>
</evidence>
<dbReference type="EMBL" id="KN836128">
    <property type="protein sequence ID" value="KIK32744.1"/>
    <property type="molecule type" value="Genomic_DNA"/>
</dbReference>
<reference evidence="4" key="2">
    <citation type="submission" date="2015-01" db="EMBL/GenBank/DDBJ databases">
        <title>Evolutionary Origins and Diversification of the Mycorrhizal Mutualists.</title>
        <authorList>
            <consortium name="DOE Joint Genome Institute"/>
            <consortium name="Mycorrhizal Genomics Consortium"/>
            <person name="Kohler A."/>
            <person name="Kuo A."/>
            <person name="Nagy L.G."/>
            <person name="Floudas D."/>
            <person name="Copeland A."/>
            <person name="Barry K.W."/>
            <person name="Cichocki N."/>
            <person name="Veneault-Fourrey C."/>
            <person name="LaButti K."/>
            <person name="Lindquist E.A."/>
            <person name="Lipzen A."/>
            <person name="Lundell T."/>
            <person name="Morin E."/>
            <person name="Murat C."/>
            <person name="Riley R."/>
            <person name="Ohm R."/>
            <person name="Sun H."/>
            <person name="Tunlid A."/>
            <person name="Henrissat B."/>
            <person name="Grigoriev I.V."/>
            <person name="Hibbett D.S."/>
            <person name="Martin F."/>
        </authorList>
    </citation>
    <scope>NUCLEOTIDE SEQUENCE [LARGE SCALE GENOMIC DNA]</scope>
    <source>
        <strain evidence="4">UH-Slu-Lm8-n1</strain>
    </source>
</reference>
<keyword evidence="4" id="KW-1185">Reference proteome</keyword>